<dbReference type="Proteomes" id="UP000323144">
    <property type="component" value="Chromosome"/>
</dbReference>
<evidence type="ECO:0000313" key="2">
    <source>
        <dbReference type="Proteomes" id="UP000323144"/>
    </source>
</evidence>
<dbReference type="EMBL" id="CP043026">
    <property type="protein sequence ID" value="QEH61240.1"/>
    <property type="molecule type" value="Genomic_DNA"/>
</dbReference>
<dbReference type="InterPro" id="IPR035985">
    <property type="entry name" value="Ubiquitin-activating_enz"/>
</dbReference>
<evidence type="ECO:0000313" key="1">
    <source>
        <dbReference type="EMBL" id="QEH61240.1"/>
    </source>
</evidence>
<accession>A0A5B9Y2J7</accession>
<keyword evidence="1" id="KW-0548">Nucleotidyltransferase</keyword>
<protein>
    <submittedName>
        <fullName evidence="1">ThiF family adenylyltransferase</fullName>
    </submittedName>
</protein>
<gene>
    <name evidence="1" type="ORF">SCHIN_v1c00420</name>
</gene>
<dbReference type="AlphaFoldDB" id="A0A5B9Y2J7"/>
<proteinExistence type="predicted"/>
<sequence length="146" mass="16887">MIDQEYEDVSIKIINKFIYSTVELKKILINENPSFFINCADQPKEKILELTSRCSRETKIPYITAAVGIESGWWGPIIDKYNNKNYSFPKSKTESNNLKIEGSSSTTNLIIGAVLSNDVMNYFLRKNNNLYIGKEISFLNYEIKRR</sequence>
<organism evidence="1 2">
    <name type="scientific">Spiroplasma chinense</name>
    <dbReference type="NCBI Taxonomy" id="216932"/>
    <lineage>
        <taxon>Bacteria</taxon>
        <taxon>Bacillati</taxon>
        <taxon>Mycoplasmatota</taxon>
        <taxon>Mollicutes</taxon>
        <taxon>Entomoplasmatales</taxon>
        <taxon>Spiroplasmataceae</taxon>
        <taxon>Spiroplasma</taxon>
    </lineage>
</organism>
<name>A0A5B9Y2J7_9MOLU</name>
<keyword evidence="2" id="KW-1185">Reference proteome</keyword>
<keyword evidence="1" id="KW-0808">Transferase</keyword>
<reference evidence="1 2" key="1">
    <citation type="submission" date="2019-08" db="EMBL/GenBank/DDBJ databases">
        <title>Complete genome sequence of Spiroplasma chinense CCH (DSM 19755).</title>
        <authorList>
            <person name="Shen H.-Y."/>
            <person name="Lin Y.-C."/>
            <person name="Chou L."/>
            <person name="Kuo C.-H."/>
        </authorList>
    </citation>
    <scope>NUCLEOTIDE SEQUENCE [LARGE SCALE GENOMIC DNA]</scope>
    <source>
        <strain evidence="1 2">CCH</strain>
    </source>
</reference>
<dbReference type="KEGG" id="schi:SCHIN_v1c00420"/>
<dbReference type="SUPFAM" id="SSF69572">
    <property type="entry name" value="Activating enzymes of the ubiquitin-like proteins"/>
    <property type="match status" value="1"/>
</dbReference>
<dbReference type="GO" id="GO:0008641">
    <property type="term" value="F:ubiquitin-like modifier activating enzyme activity"/>
    <property type="evidence" value="ECO:0007669"/>
    <property type="project" value="InterPro"/>
</dbReference>
<dbReference type="GO" id="GO:0016779">
    <property type="term" value="F:nucleotidyltransferase activity"/>
    <property type="evidence" value="ECO:0007669"/>
    <property type="project" value="UniProtKB-KW"/>
</dbReference>
<dbReference type="Gene3D" id="3.40.50.720">
    <property type="entry name" value="NAD(P)-binding Rossmann-like Domain"/>
    <property type="match status" value="1"/>
</dbReference>